<dbReference type="PANTHER" id="PTHR11999">
    <property type="entry name" value="GROUP II PYRIDOXAL-5-PHOSPHATE DECARBOXYLASE"/>
    <property type="match status" value="1"/>
</dbReference>
<evidence type="ECO:0000313" key="8">
    <source>
        <dbReference type="EMBL" id="CTQ66379.1"/>
    </source>
</evidence>
<evidence type="ECO:0000256" key="7">
    <source>
        <dbReference type="RuleBase" id="RU000382"/>
    </source>
</evidence>
<dbReference type="InterPro" id="IPR015424">
    <property type="entry name" value="PyrdxlP-dep_Trfase"/>
</dbReference>
<dbReference type="Gene3D" id="3.90.1150.10">
    <property type="entry name" value="Aspartate Aminotransferase, domain 1"/>
    <property type="match status" value="1"/>
</dbReference>
<dbReference type="PANTHER" id="PTHR11999:SF70">
    <property type="entry name" value="MIP05841P"/>
    <property type="match status" value="1"/>
</dbReference>
<feature type="modified residue" description="N6-(pyridoxal phosphate)lysine" evidence="6">
    <location>
        <position position="308"/>
    </location>
</feature>
<accession>A0A0M6Z6L2</accession>
<comment type="cofactor">
    <cofactor evidence="1 6 7">
        <name>pyridoxal 5'-phosphate</name>
        <dbReference type="ChEBI" id="CHEBI:597326"/>
    </cofactor>
</comment>
<dbReference type="Pfam" id="PF00282">
    <property type="entry name" value="Pyridoxal_deC"/>
    <property type="match status" value="1"/>
</dbReference>
<dbReference type="GO" id="GO:0030170">
    <property type="term" value="F:pyridoxal phosphate binding"/>
    <property type="evidence" value="ECO:0007669"/>
    <property type="project" value="InterPro"/>
</dbReference>
<comment type="similarity">
    <text evidence="2 7">Belongs to the group II decarboxylase family.</text>
</comment>
<evidence type="ECO:0000256" key="4">
    <source>
        <dbReference type="ARBA" id="ARBA00022898"/>
    </source>
</evidence>
<dbReference type="AlphaFoldDB" id="A0A0M6Z6L2"/>
<keyword evidence="9" id="KW-1185">Reference proteome</keyword>
<evidence type="ECO:0000256" key="1">
    <source>
        <dbReference type="ARBA" id="ARBA00001933"/>
    </source>
</evidence>
<keyword evidence="4 6" id="KW-0663">Pyridoxal phosphate</keyword>
<dbReference type="GO" id="GO:0033983">
    <property type="term" value="F:diaminobutyrate decarboxylase activity"/>
    <property type="evidence" value="ECO:0007669"/>
    <property type="project" value="UniProtKB-EC"/>
</dbReference>
<organism evidence="8 9">
    <name type="scientific">Roseibium album</name>
    <dbReference type="NCBI Taxonomy" id="311410"/>
    <lineage>
        <taxon>Bacteria</taxon>
        <taxon>Pseudomonadati</taxon>
        <taxon>Pseudomonadota</taxon>
        <taxon>Alphaproteobacteria</taxon>
        <taxon>Hyphomicrobiales</taxon>
        <taxon>Stappiaceae</taxon>
        <taxon>Roseibium</taxon>
    </lineage>
</organism>
<dbReference type="Proteomes" id="UP000049983">
    <property type="component" value="Unassembled WGS sequence"/>
</dbReference>
<dbReference type="InterPro" id="IPR010977">
    <property type="entry name" value="Aromatic_deC"/>
</dbReference>
<keyword evidence="5 7" id="KW-0456">Lyase</keyword>
<dbReference type="EMBL" id="CXWC01000002">
    <property type="protein sequence ID" value="CTQ66379.1"/>
    <property type="molecule type" value="Genomic_DNA"/>
</dbReference>
<dbReference type="STRING" id="311410.LA5095_02223"/>
<evidence type="ECO:0000313" key="9">
    <source>
        <dbReference type="Proteomes" id="UP000049983"/>
    </source>
</evidence>
<reference evidence="9" key="1">
    <citation type="submission" date="2015-07" db="EMBL/GenBank/DDBJ databases">
        <authorList>
            <person name="Rodrigo-Torres Lidia"/>
            <person name="Arahal R.David."/>
        </authorList>
    </citation>
    <scope>NUCLEOTIDE SEQUENCE [LARGE SCALE GENOMIC DNA]</scope>
    <source>
        <strain evidence="9">CECT 5096</strain>
    </source>
</reference>
<evidence type="ECO:0000256" key="5">
    <source>
        <dbReference type="ARBA" id="ARBA00023239"/>
    </source>
</evidence>
<name>A0A0M6Z6L2_9HYPH</name>
<dbReference type="SUPFAM" id="SSF53383">
    <property type="entry name" value="PLP-dependent transferases"/>
    <property type="match status" value="1"/>
</dbReference>
<dbReference type="GO" id="GO:0019752">
    <property type="term" value="P:carboxylic acid metabolic process"/>
    <property type="evidence" value="ECO:0007669"/>
    <property type="project" value="InterPro"/>
</dbReference>
<dbReference type="InterPro" id="IPR002129">
    <property type="entry name" value="PyrdxlP-dep_de-COase"/>
</dbReference>
<evidence type="ECO:0000256" key="6">
    <source>
        <dbReference type="PIRSR" id="PIRSR602129-50"/>
    </source>
</evidence>
<protein>
    <submittedName>
        <fullName evidence="8">L-2,4-diaminobutyrate decarboxylase</fullName>
        <ecNumber evidence="8">4.1.1.86</ecNumber>
    </submittedName>
</protein>
<gene>
    <name evidence="8" type="primary">ddc_2</name>
    <name evidence="8" type="ORF">LA5096_01079</name>
</gene>
<evidence type="ECO:0000256" key="3">
    <source>
        <dbReference type="ARBA" id="ARBA00022793"/>
    </source>
</evidence>
<dbReference type="Gene3D" id="3.40.640.10">
    <property type="entry name" value="Type I PLP-dependent aspartate aminotransferase-like (Major domain)"/>
    <property type="match status" value="1"/>
</dbReference>
<proteinExistence type="inferred from homology"/>
<keyword evidence="3" id="KW-0210">Decarboxylase</keyword>
<sequence>MKKLRSPCRHPDITLPDMSVEFSVLHAALDRAVSYRGRVTDTPCGPVRNYREMLEVFSEPLPEAGSEDVDVLNDLADRGEQGLNPMTHPMFFGWVLGGSAPAGVAADWLCSAWGQNAAFHASSPTSAAIESVASTWLLDLLGLPADAAVGFVTGATVGNFTALAAARGAVLRQIGWDPDNDGLFGAPPITVFVGDDAHTSVFSALGYLGLGRRRVKRVETDGQGRMDAVGLARQIRNHRGAAIVVAQAGQINTGAFDPFSELQEIAGEKNAWLHVDGAFGLWARAHPHYRHLTKGVECADSWAVDGHKWLQTPFDCGYAIVRDKNSLERAMSVDASYLPSGDNNDRIPCFLVPELSRRARGLPTWAMLKTLGKRGVEEIIARHCGIARQIADRLQQATGVRIVNDVVLNQVIVSFGEPGLDLPERNRLTEAVIETLRSEGSIFVGGARWREEWVMRISVICNATMPADADLVADVILDAWKAVSGSQE</sequence>
<dbReference type="InterPro" id="IPR015421">
    <property type="entry name" value="PyrdxlP-dep_Trfase_major"/>
</dbReference>
<dbReference type="EC" id="4.1.1.86" evidence="8"/>
<dbReference type="InterPro" id="IPR015422">
    <property type="entry name" value="PyrdxlP-dep_Trfase_small"/>
</dbReference>
<evidence type="ECO:0000256" key="2">
    <source>
        <dbReference type="ARBA" id="ARBA00009533"/>
    </source>
</evidence>